<proteinExistence type="predicted"/>
<dbReference type="InterPro" id="IPR007899">
    <property type="entry name" value="CHAD_dom"/>
</dbReference>
<evidence type="ECO:0000313" key="3">
    <source>
        <dbReference type="EMBL" id="RAM35917.1"/>
    </source>
</evidence>
<evidence type="ECO:0000313" key="4">
    <source>
        <dbReference type="Proteomes" id="UP000249166"/>
    </source>
</evidence>
<dbReference type="SMART" id="SM01118">
    <property type="entry name" value="CYTH"/>
    <property type="match status" value="1"/>
</dbReference>
<sequence length="564" mass="61212">MTAEGLEREKKYDVDAGAELPDLAAIPGVGRVGEPHGAELEAVYFDTEDLVLASRRITLRRRSGGADAGWHVKLPPERGAESGSATGPGLEEGPEARREIHAPLGQADVVPGKLLAHLHAYLRGSDPVPVARLSTRRTTLALYGDDGVHLADFADDTVDARLLQGADQKPAGESAGREQQWREWELELVHGQPEVFKAAAAVLSAAGARPAAHESKLRRALGAAAPKAQVKEISGTAEADGTAEAEGGVRQPGGRKPGKKWPASAVVTAYLDGQISEILANDPRVRLEEPDAVHAMRSATRRVRSALAVYRKLYGGGAVGRLRDELKWLGRILGTPRDAEVMLDRLRTHAGKLPPGEAADDVKRRIERELVTRLEAGYRKTQEVLLTDRYFRLLDDLEDFRDHPPVRPSAAAPARKAARKLVGKSAKRLRRAHKAALRVKDDASEKPGMELKDATAQETALHQVRKDAKRLRHAAETVDPVFGKRAAKLAKAAHKQQKILGDHHDSVMARIFLGKLAGGPDLPEPVVAAYGSLLKREQKSAAKAEAKYRKAHRKSRKLVRRGVG</sequence>
<dbReference type="PANTHER" id="PTHR39339">
    <property type="entry name" value="SLR1444 PROTEIN"/>
    <property type="match status" value="1"/>
</dbReference>
<feature type="compositionally biased region" description="Basic residues" evidence="1">
    <location>
        <begin position="549"/>
        <end position="564"/>
    </location>
</feature>
<organism evidence="3 4">
    <name type="scientific">Arthrobacter globiformis</name>
    <dbReference type="NCBI Taxonomy" id="1665"/>
    <lineage>
        <taxon>Bacteria</taxon>
        <taxon>Bacillati</taxon>
        <taxon>Actinomycetota</taxon>
        <taxon>Actinomycetes</taxon>
        <taxon>Micrococcales</taxon>
        <taxon>Micrococcaceae</taxon>
        <taxon>Arthrobacter</taxon>
    </lineage>
</organism>
<feature type="compositionally biased region" description="Low complexity" evidence="1">
    <location>
        <begin position="235"/>
        <end position="248"/>
    </location>
</feature>
<dbReference type="CDD" id="cd07374">
    <property type="entry name" value="CYTH-like_Pase"/>
    <property type="match status" value="1"/>
</dbReference>
<dbReference type="SMART" id="SM00880">
    <property type="entry name" value="CHAD"/>
    <property type="match status" value="1"/>
</dbReference>
<accession>A0A328HBG0</accession>
<dbReference type="InterPro" id="IPR038186">
    <property type="entry name" value="CHAD_dom_sf"/>
</dbReference>
<dbReference type="PROSITE" id="PS51708">
    <property type="entry name" value="CHAD"/>
    <property type="match status" value="1"/>
</dbReference>
<dbReference type="OrthoDB" id="9777271at2"/>
<evidence type="ECO:0000256" key="1">
    <source>
        <dbReference type="SAM" id="MobiDB-lite"/>
    </source>
</evidence>
<reference evidence="3 4" key="1">
    <citation type="submission" date="2018-04" db="EMBL/GenBank/DDBJ databases">
        <title>Bacteria isolated from cave deposits of Manipur.</title>
        <authorList>
            <person name="Sahoo D."/>
            <person name="Sarangthem I."/>
            <person name="Nandeibam J."/>
        </authorList>
    </citation>
    <scope>NUCLEOTIDE SEQUENCE [LARGE SCALE GENOMIC DNA]</scope>
    <source>
        <strain evidence="4">mrc11</strain>
    </source>
</reference>
<dbReference type="SUPFAM" id="SSF55154">
    <property type="entry name" value="CYTH-like phosphatases"/>
    <property type="match status" value="1"/>
</dbReference>
<comment type="caution">
    <text evidence="3">The sequence shown here is derived from an EMBL/GenBank/DDBJ whole genome shotgun (WGS) entry which is preliminary data.</text>
</comment>
<evidence type="ECO:0000259" key="2">
    <source>
        <dbReference type="PROSITE" id="PS51708"/>
    </source>
</evidence>
<dbReference type="Gene3D" id="2.40.320.10">
    <property type="entry name" value="Hypothetical Protein Pfu-838710-001"/>
    <property type="match status" value="1"/>
</dbReference>
<feature type="domain" description="CHAD" evidence="2">
    <location>
        <begin position="260"/>
        <end position="557"/>
    </location>
</feature>
<name>A0A328HBG0_ARTGO</name>
<dbReference type="PANTHER" id="PTHR39339:SF1">
    <property type="entry name" value="CHAD DOMAIN-CONTAINING PROTEIN"/>
    <property type="match status" value="1"/>
</dbReference>
<dbReference type="EMBL" id="QLNP01000098">
    <property type="protein sequence ID" value="RAM35917.1"/>
    <property type="molecule type" value="Genomic_DNA"/>
</dbReference>
<feature type="region of interest" description="Disordered" evidence="1">
    <location>
        <begin position="544"/>
        <end position="564"/>
    </location>
</feature>
<dbReference type="Proteomes" id="UP000249166">
    <property type="component" value="Unassembled WGS sequence"/>
</dbReference>
<dbReference type="RefSeq" id="WP_111905097.1">
    <property type="nucleotide sequence ID" value="NZ_QLNP01000098.1"/>
</dbReference>
<feature type="region of interest" description="Disordered" evidence="1">
    <location>
        <begin position="232"/>
        <end position="261"/>
    </location>
</feature>
<dbReference type="Gene3D" id="1.40.20.10">
    <property type="entry name" value="CHAD domain"/>
    <property type="match status" value="1"/>
</dbReference>
<dbReference type="Pfam" id="PF05235">
    <property type="entry name" value="CHAD"/>
    <property type="match status" value="1"/>
</dbReference>
<dbReference type="InterPro" id="IPR023577">
    <property type="entry name" value="CYTH_domain"/>
</dbReference>
<protein>
    <submittedName>
        <fullName evidence="3">Metal-chelation protein CHAD</fullName>
    </submittedName>
</protein>
<gene>
    <name evidence="3" type="ORF">DBZ45_17310</name>
</gene>
<feature type="region of interest" description="Disordered" evidence="1">
    <location>
        <begin position="70"/>
        <end position="93"/>
    </location>
</feature>
<dbReference type="InterPro" id="IPR033469">
    <property type="entry name" value="CYTH-like_dom_sf"/>
</dbReference>
<dbReference type="AlphaFoldDB" id="A0A328HBG0"/>